<comment type="caution">
    <text evidence="9">The sequence shown here is derived from an EMBL/GenBank/DDBJ whole genome shotgun (WGS) entry which is preliminary data.</text>
</comment>
<keyword evidence="6" id="KW-0175">Coiled coil</keyword>
<keyword evidence="2" id="KW-0547">Nucleotide-binding</keyword>
<evidence type="ECO:0000256" key="2">
    <source>
        <dbReference type="ARBA" id="ARBA00022741"/>
    </source>
</evidence>
<dbReference type="EMBL" id="JAUJRV010000046">
    <property type="protein sequence ID" value="MDN7799431.1"/>
    <property type="molecule type" value="Genomic_DNA"/>
</dbReference>
<feature type="domain" description="Dynamin N-terminal" evidence="8">
    <location>
        <begin position="201"/>
        <end position="358"/>
    </location>
</feature>
<evidence type="ECO:0000256" key="5">
    <source>
        <dbReference type="ARBA" id="ARBA00023136"/>
    </source>
</evidence>
<comment type="subcellular location">
    <subcellularLocation>
        <location evidence="1">Membrane</location>
    </subcellularLocation>
</comment>
<gene>
    <name evidence="9" type="ORF">QZM33_31320</name>
</gene>
<evidence type="ECO:0000259" key="8">
    <source>
        <dbReference type="Pfam" id="PF00350"/>
    </source>
</evidence>
<dbReference type="InterPro" id="IPR027094">
    <property type="entry name" value="Mitofusin_fam"/>
</dbReference>
<proteinExistence type="predicted"/>
<dbReference type="InterPro" id="IPR027417">
    <property type="entry name" value="P-loop_NTPase"/>
</dbReference>
<evidence type="ECO:0000313" key="9">
    <source>
        <dbReference type="EMBL" id="MDN7799431.1"/>
    </source>
</evidence>
<dbReference type="AlphaFoldDB" id="A0AAW7T9G9"/>
<evidence type="ECO:0000313" key="10">
    <source>
        <dbReference type="Proteomes" id="UP001171620"/>
    </source>
</evidence>
<dbReference type="SUPFAM" id="SSF52540">
    <property type="entry name" value="P-loop containing nucleoside triphosphate hydrolases"/>
    <property type="match status" value="1"/>
</dbReference>
<evidence type="ECO:0000256" key="1">
    <source>
        <dbReference type="ARBA" id="ARBA00004370"/>
    </source>
</evidence>
<dbReference type="GO" id="GO:0003924">
    <property type="term" value="F:GTPase activity"/>
    <property type="evidence" value="ECO:0007669"/>
    <property type="project" value="InterPro"/>
</dbReference>
<accession>A0AAW7T9G9</accession>
<keyword evidence="3" id="KW-0378">Hydrolase</keyword>
<dbReference type="Proteomes" id="UP001171620">
    <property type="component" value="Unassembled WGS sequence"/>
</dbReference>
<keyword evidence="4" id="KW-0342">GTP-binding</keyword>
<evidence type="ECO:0000256" key="4">
    <source>
        <dbReference type="ARBA" id="ARBA00023134"/>
    </source>
</evidence>
<evidence type="ECO:0000256" key="7">
    <source>
        <dbReference type="SAM" id="MobiDB-lite"/>
    </source>
</evidence>
<protein>
    <submittedName>
        <fullName evidence="9">Dynamin family protein</fullName>
    </submittedName>
</protein>
<feature type="coiled-coil region" evidence="6">
    <location>
        <begin position="456"/>
        <end position="483"/>
    </location>
</feature>
<keyword evidence="5" id="KW-0472">Membrane</keyword>
<sequence>MGVERRNTLPAEFADRVLSTFRLIDDLLNRCVRTLDPEVLSSPFCAHTADVTPARHAIVADDCQHIRGVMSSILERHHIPAPVPATSAQRCARALIDEALVAAAGLNPRASAASGVLNAQQQEDACRIVDELMNTLLVVANDLALRRDITAQTAQGQAQPVTGLDARLLDMKQMTARHGLAQLESCVDALSARVRSGNITIGVFGESSTGKSSLLNCLLGAALLPVAAMPTTVVPVQIDYGARECGSVDFADAISERFERGRLAEFVDAHANPENYRHITHIQFQTPAAILKAGVTLLDMPGSSRSPGRVPLLDPALLFRCDLAVVLISAVASLTLDEAQLLDQLHHAGIDTMVLVTKADLLAAEDRWHTYGHVVHELWKKARYEVPAYLVSTRDTEATLCKAWQDGPLADYLAAYPLRQAALLAARTDVIAAQIAAALERHVERGRLSGTSGQNVTSLQATLNDMQTRLQRSRDELRECDSAAFLQPLINEVAHNAAALWTEERDVAFDISAMLVQATTAYARNLSTRASWRIEQLRSQAAVTLVQAANALELPGSDLGYMPPLPALPEFRLGHYLPAGTNLPVTVIPRGIGSLFGRWGFYLGARKTLRYSPAIGIIRCALIDHIATVRAWRVTALRALLDAFGAQRLRLEQHIREITTTATGAHSADEWLQQLRADISRLHDPSIVTGSPMPGIAERSSESAIGHDNHTRRSSQ</sequence>
<dbReference type="GO" id="GO:0016020">
    <property type="term" value="C:membrane"/>
    <property type="evidence" value="ECO:0007669"/>
    <property type="project" value="UniProtKB-SubCell"/>
</dbReference>
<name>A0AAW7T9G9_BURVI</name>
<feature type="compositionally biased region" description="Basic and acidic residues" evidence="7">
    <location>
        <begin position="699"/>
        <end position="716"/>
    </location>
</feature>
<dbReference type="Gene3D" id="3.40.50.300">
    <property type="entry name" value="P-loop containing nucleotide triphosphate hydrolases"/>
    <property type="match status" value="1"/>
</dbReference>
<dbReference type="PANTHER" id="PTHR10465:SF0">
    <property type="entry name" value="SARCALUMENIN"/>
    <property type="match status" value="1"/>
</dbReference>
<feature type="region of interest" description="Disordered" evidence="7">
    <location>
        <begin position="686"/>
        <end position="716"/>
    </location>
</feature>
<evidence type="ECO:0000256" key="6">
    <source>
        <dbReference type="SAM" id="Coils"/>
    </source>
</evidence>
<dbReference type="PANTHER" id="PTHR10465">
    <property type="entry name" value="TRANSMEMBRANE GTPASE FZO1"/>
    <property type="match status" value="1"/>
</dbReference>
<reference evidence="9" key="1">
    <citation type="submission" date="2023-07" db="EMBL/GenBank/DDBJ databases">
        <title>A collection of bacterial strains from the Burkholderia cepacia Research Laboratory and Repository.</title>
        <authorList>
            <person name="Lipuma J."/>
            <person name="Spilker T."/>
            <person name="Caverly L."/>
        </authorList>
    </citation>
    <scope>NUCLEOTIDE SEQUENCE</scope>
    <source>
        <strain evidence="9">AU44268</strain>
    </source>
</reference>
<organism evidence="9 10">
    <name type="scientific">Burkholderia vietnamiensis</name>
    <dbReference type="NCBI Taxonomy" id="60552"/>
    <lineage>
        <taxon>Bacteria</taxon>
        <taxon>Pseudomonadati</taxon>
        <taxon>Pseudomonadota</taxon>
        <taxon>Betaproteobacteria</taxon>
        <taxon>Burkholderiales</taxon>
        <taxon>Burkholderiaceae</taxon>
        <taxon>Burkholderia</taxon>
        <taxon>Burkholderia cepacia complex</taxon>
    </lineage>
</organism>
<dbReference type="GO" id="GO:0005525">
    <property type="term" value="F:GTP binding"/>
    <property type="evidence" value="ECO:0007669"/>
    <property type="project" value="UniProtKB-KW"/>
</dbReference>
<dbReference type="RefSeq" id="WP_261505636.1">
    <property type="nucleotide sequence ID" value="NZ_JAUJRV010000046.1"/>
</dbReference>
<dbReference type="Pfam" id="PF00350">
    <property type="entry name" value="Dynamin_N"/>
    <property type="match status" value="1"/>
</dbReference>
<evidence type="ECO:0000256" key="3">
    <source>
        <dbReference type="ARBA" id="ARBA00022801"/>
    </source>
</evidence>
<dbReference type="InterPro" id="IPR045063">
    <property type="entry name" value="Dynamin_N"/>
</dbReference>